<proteinExistence type="predicted"/>
<dbReference type="AlphaFoldDB" id="A0A9P0PKS3"/>
<keyword evidence="3" id="KW-1185">Reference proteome</keyword>
<organism evidence="2 3">
    <name type="scientific">Acanthoscelides obtectus</name>
    <name type="common">Bean weevil</name>
    <name type="synonym">Bruchus obtectus</name>
    <dbReference type="NCBI Taxonomy" id="200917"/>
    <lineage>
        <taxon>Eukaryota</taxon>
        <taxon>Metazoa</taxon>
        <taxon>Ecdysozoa</taxon>
        <taxon>Arthropoda</taxon>
        <taxon>Hexapoda</taxon>
        <taxon>Insecta</taxon>
        <taxon>Pterygota</taxon>
        <taxon>Neoptera</taxon>
        <taxon>Endopterygota</taxon>
        <taxon>Coleoptera</taxon>
        <taxon>Polyphaga</taxon>
        <taxon>Cucujiformia</taxon>
        <taxon>Chrysomeloidea</taxon>
        <taxon>Chrysomelidae</taxon>
        <taxon>Bruchinae</taxon>
        <taxon>Bruchini</taxon>
        <taxon>Acanthoscelides</taxon>
    </lineage>
</organism>
<evidence type="ECO:0000313" key="3">
    <source>
        <dbReference type="Proteomes" id="UP001152888"/>
    </source>
</evidence>
<dbReference type="Proteomes" id="UP001152888">
    <property type="component" value="Unassembled WGS sequence"/>
</dbReference>
<evidence type="ECO:0000256" key="1">
    <source>
        <dbReference type="SAM" id="MobiDB-lite"/>
    </source>
</evidence>
<dbReference type="EMBL" id="CAKOFQ010006961">
    <property type="protein sequence ID" value="CAH1984706.1"/>
    <property type="molecule type" value="Genomic_DNA"/>
</dbReference>
<sequence>MATQLYRFAAQGVVTAAVPQDARRAISPGRSSSGSAGQKETKEKCPKCQLSAYAHPRGAYPLHK</sequence>
<reference evidence="2" key="1">
    <citation type="submission" date="2022-03" db="EMBL/GenBank/DDBJ databases">
        <authorList>
            <person name="Sayadi A."/>
        </authorList>
    </citation>
    <scope>NUCLEOTIDE SEQUENCE</scope>
</reference>
<accession>A0A9P0PKS3</accession>
<protein>
    <submittedName>
        <fullName evidence="2">Uncharacterized protein</fullName>
    </submittedName>
</protein>
<comment type="caution">
    <text evidence="2">The sequence shown here is derived from an EMBL/GenBank/DDBJ whole genome shotgun (WGS) entry which is preliminary data.</text>
</comment>
<feature type="region of interest" description="Disordered" evidence="1">
    <location>
        <begin position="23"/>
        <end position="48"/>
    </location>
</feature>
<name>A0A9P0PKS3_ACAOB</name>
<gene>
    <name evidence="2" type="ORF">ACAOBT_LOCUS16261</name>
</gene>
<evidence type="ECO:0000313" key="2">
    <source>
        <dbReference type="EMBL" id="CAH1984706.1"/>
    </source>
</evidence>
<feature type="compositionally biased region" description="Polar residues" evidence="1">
    <location>
        <begin position="29"/>
        <end position="38"/>
    </location>
</feature>